<dbReference type="GO" id="GO:0005737">
    <property type="term" value="C:cytoplasm"/>
    <property type="evidence" value="ECO:0007669"/>
    <property type="project" value="TreeGrafter"/>
</dbReference>
<dbReference type="GO" id="GO:0016491">
    <property type="term" value="F:oxidoreductase activity"/>
    <property type="evidence" value="ECO:0007669"/>
    <property type="project" value="UniProtKB-KW"/>
</dbReference>
<organism evidence="3 4">
    <name type="scientific">Postia placenta MAD-698-R-SB12</name>
    <dbReference type="NCBI Taxonomy" id="670580"/>
    <lineage>
        <taxon>Eukaryota</taxon>
        <taxon>Fungi</taxon>
        <taxon>Dikarya</taxon>
        <taxon>Basidiomycota</taxon>
        <taxon>Agaricomycotina</taxon>
        <taxon>Agaricomycetes</taxon>
        <taxon>Polyporales</taxon>
        <taxon>Adustoporiaceae</taxon>
        <taxon>Rhodonia</taxon>
    </lineage>
</organism>
<dbReference type="PRINTS" id="PR00069">
    <property type="entry name" value="ALDKETRDTASE"/>
</dbReference>
<proteinExistence type="predicted"/>
<dbReference type="InterPro" id="IPR036812">
    <property type="entry name" value="NAD(P)_OxRdtase_dom_sf"/>
</dbReference>
<evidence type="ECO:0000256" key="1">
    <source>
        <dbReference type="ARBA" id="ARBA00023002"/>
    </source>
</evidence>
<dbReference type="PANTHER" id="PTHR43625">
    <property type="entry name" value="AFLATOXIN B1 ALDEHYDE REDUCTASE"/>
    <property type="match status" value="1"/>
</dbReference>
<keyword evidence="4" id="KW-1185">Reference proteome</keyword>
<dbReference type="AlphaFoldDB" id="A0A1X6NDS4"/>
<dbReference type="Gene3D" id="3.20.20.100">
    <property type="entry name" value="NADP-dependent oxidoreductase domain"/>
    <property type="match status" value="1"/>
</dbReference>
<dbReference type="SUPFAM" id="SSF51430">
    <property type="entry name" value="NAD(P)-linked oxidoreductase"/>
    <property type="match status" value="1"/>
</dbReference>
<dbReference type="PANTHER" id="PTHR43625:SF40">
    <property type="entry name" value="ALDO-KETO REDUCTASE YAKC [NADP(+)]"/>
    <property type="match status" value="1"/>
</dbReference>
<gene>
    <name evidence="3" type="ORF">POSPLADRAFT_1042093</name>
</gene>
<dbReference type="Pfam" id="PF00248">
    <property type="entry name" value="Aldo_ket_red"/>
    <property type="match status" value="1"/>
</dbReference>
<reference evidence="3 4" key="1">
    <citation type="submission" date="2017-04" db="EMBL/GenBank/DDBJ databases">
        <title>Genome Sequence of the Model Brown-Rot Fungus Postia placenta SB12.</title>
        <authorList>
            <consortium name="DOE Joint Genome Institute"/>
            <person name="Gaskell J."/>
            <person name="Kersten P."/>
            <person name="Larrondo L.F."/>
            <person name="Canessa P."/>
            <person name="Martinez D."/>
            <person name="Hibbett D."/>
            <person name="Schmoll M."/>
            <person name="Kubicek C.P."/>
            <person name="Martinez A.T."/>
            <person name="Yadav J."/>
            <person name="Master E."/>
            <person name="Magnuson J.K."/>
            <person name="James T."/>
            <person name="Yaver D."/>
            <person name="Berka R."/>
            <person name="Labutti K."/>
            <person name="Lipzen A."/>
            <person name="Aerts A."/>
            <person name="Barry K."/>
            <person name="Henrissat B."/>
            <person name="Blanchette R."/>
            <person name="Grigoriev I."/>
            <person name="Cullen D."/>
        </authorList>
    </citation>
    <scope>NUCLEOTIDE SEQUENCE [LARGE SCALE GENOMIC DNA]</scope>
    <source>
        <strain evidence="3 4">MAD-698-R-SB12</strain>
    </source>
</reference>
<dbReference type="OrthoDB" id="37537at2759"/>
<dbReference type="Proteomes" id="UP000194127">
    <property type="component" value="Unassembled WGS sequence"/>
</dbReference>
<name>A0A1X6NDS4_9APHY</name>
<accession>A0A1X6NDS4</accession>
<sequence length="351" mass="38839">MPANTYPTRQLGANGPKVSALGFGAMSFGTWYGKADEEEASRTLTYAADRGITFWDTSDAYEASEATIGKWFAKTGRRKEIFLATKVGACDLRPEAPSPWAPNSKPSYVRQQIENSFKALQTDYIDLYYQHRVDPEVPIEVVLETFRPYVESGKIKWLGLSECSVNVLKRAKAVPGVGEKVIVCQMEYSPFTLDLETNGFAKAAHELGVGIVAYSPLGRGIMTGQIKSPKDLDKNDLRLQMPRFQEANFSKNLALVDAFRGVADKYGATPGQIALAWILAVHPDFVPIPGTKSVKRLEENAKAAEIVLKEEDVKALREAVDGADVKGERYPAEYQALMQDECIELSEWKGE</sequence>
<dbReference type="InterPro" id="IPR023210">
    <property type="entry name" value="NADP_OxRdtase_dom"/>
</dbReference>
<dbReference type="InterPro" id="IPR020471">
    <property type="entry name" value="AKR"/>
</dbReference>
<protein>
    <recommendedName>
        <fullName evidence="2">NADP-dependent oxidoreductase domain-containing protein</fullName>
    </recommendedName>
</protein>
<evidence type="ECO:0000313" key="4">
    <source>
        <dbReference type="Proteomes" id="UP000194127"/>
    </source>
</evidence>
<evidence type="ECO:0000313" key="3">
    <source>
        <dbReference type="EMBL" id="OSX66778.1"/>
    </source>
</evidence>
<keyword evidence="1" id="KW-0560">Oxidoreductase</keyword>
<evidence type="ECO:0000259" key="2">
    <source>
        <dbReference type="Pfam" id="PF00248"/>
    </source>
</evidence>
<dbReference type="InterPro" id="IPR050791">
    <property type="entry name" value="Aldo-Keto_reductase"/>
</dbReference>
<dbReference type="STRING" id="670580.A0A1X6NDS4"/>
<dbReference type="GeneID" id="36322986"/>
<dbReference type="EMBL" id="KZ110591">
    <property type="protein sequence ID" value="OSX66778.1"/>
    <property type="molecule type" value="Genomic_DNA"/>
</dbReference>
<feature type="domain" description="NADP-dependent oxidoreductase" evidence="2">
    <location>
        <begin position="21"/>
        <end position="320"/>
    </location>
</feature>
<dbReference type="RefSeq" id="XP_024343572.1">
    <property type="nucleotide sequence ID" value="XM_024478036.1"/>
</dbReference>